<evidence type="ECO:0000256" key="2">
    <source>
        <dbReference type="ARBA" id="ARBA00009347"/>
    </source>
</evidence>
<gene>
    <name evidence="8" type="ORF">DBW98_04150</name>
</gene>
<dbReference type="Gene3D" id="1.20.140.10">
    <property type="entry name" value="Butyryl-CoA Dehydrogenase, subunit A, domain 3"/>
    <property type="match status" value="1"/>
</dbReference>
<evidence type="ECO:0000256" key="1">
    <source>
        <dbReference type="ARBA" id="ARBA00001974"/>
    </source>
</evidence>
<feature type="domain" description="Acyl-CoA dehydrogenase/oxidase N-terminal" evidence="7">
    <location>
        <begin position="6"/>
        <end position="118"/>
    </location>
</feature>
<keyword evidence="5" id="KW-0560">Oxidoreductase</keyword>
<evidence type="ECO:0000259" key="6">
    <source>
        <dbReference type="Pfam" id="PF00441"/>
    </source>
</evidence>
<dbReference type="SUPFAM" id="SSF47203">
    <property type="entry name" value="Acyl-CoA dehydrogenase C-terminal domain-like"/>
    <property type="match status" value="1"/>
</dbReference>
<dbReference type="InterPro" id="IPR009075">
    <property type="entry name" value="AcylCo_DH/oxidase_C"/>
</dbReference>
<evidence type="ECO:0000256" key="3">
    <source>
        <dbReference type="ARBA" id="ARBA00022630"/>
    </source>
</evidence>
<protein>
    <submittedName>
        <fullName evidence="8">Acyl-CoA dehydrogenase</fullName>
    </submittedName>
</protein>
<organism evidence="8 9">
    <name type="scientific">SAR86 cluster bacterium</name>
    <dbReference type="NCBI Taxonomy" id="2030880"/>
    <lineage>
        <taxon>Bacteria</taxon>
        <taxon>Pseudomonadati</taxon>
        <taxon>Pseudomonadota</taxon>
        <taxon>Gammaproteobacteria</taxon>
        <taxon>SAR86 cluster</taxon>
    </lineage>
</organism>
<dbReference type="Pfam" id="PF02771">
    <property type="entry name" value="Acyl-CoA_dh_N"/>
    <property type="match status" value="1"/>
</dbReference>
<dbReference type="InterPro" id="IPR009100">
    <property type="entry name" value="AcylCoA_DH/oxidase_NM_dom_sf"/>
</dbReference>
<comment type="similarity">
    <text evidence="2">Belongs to the acyl-CoA dehydrogenase family.</text>
</comment>
<feature type="domain" description="Acyl-CoA dehydrogenase/oxidase C-terminal" evidence="6">
    <location>
        <begin position="216"/>
        <end position="359"/>
    </location>
</feature>
<dbReference type="Pfam" id="PF00441">
    <property type="entry name" value="Acyl-CoA_dh_1"/>
    <property type="match status" value="1"/>
</dbReference>
<comment type="caution">
    <text evidence="8">The sequence shown here is derived from an EMBL/GenBank/DDBJ whole genome shotgun (WGS) entry which is preliminary data.</text>
</comment>
<evidence type="ECO:0000259" key="7">
    <source>
        <dbReference type="Pfam" id="PF02771"/>
    </source>
</evidence>
<comment type="cofactor">
    <cofactor evidence="1">
        <name>FAD</name>
        <dbReference type="ChEBI" id="CHEBI:57692"/>
    </cofactor>
</comment>
<evidence type="ECO:0000313" key="9">
    <source>
        <dbReference type="Proteomes" id="UP000253032"/>
    </source>
</evidence>
<accession>A0A368BKN8</accession>
<evidence type="ECO:0000256" key="5">
    <source>
        <dbReference type="ARBA" id="ARBA00023002"/>
    </source>
</evidence>
<evidence type="ECO:0000256" key="4">
    <source>
        <dbReference type="ARBA" id="ARBA00022827"/>
    </source>
</evidence>
<dbReference type="GO" id="GO:0050660">
    <property type="term" value="F:flavin adenine dinucleotide binding"/>
    <property type="evidence" value="ECO:0007669"/>
    <property type="project" value="InterPro"/>
</dbReference>
<name>A0A368BKN8_9GAMM</name>
<keyword evidence="3" id="KW-0285">Flavoprotein</keyword>
<dbReference type="InterPro" id="IPR036250">
    <property type="entry name" value="AcylCo_DH-like_C"/>
</dbReference>
<sequence length="362" mass="39914">MYFGLSDDQIFFQDNVKKFLEDNAPLDIIRKISSDDDKTSKDDLHKGIINLGINNILIPEENGGLGLNLLFATAVSQSLGQGIATLPFTGSYVMAPIAIKYGGNDTQKEFYLDGMSKNEINCSVGFSEFFGSRDGSNLIFSNDEVNGKTFFVIDSDYATHVMLSDQMGQIGIVSMESEGIEVIDLITVDKTRIFKEMCFKDTKIEILEKTIASTDAVKNAIDAGRIITAADSLGAAQAMIDKAVDYSKERKQFNRVIGSFQAVKHMCAEMTADLEPCYSLVWHAAHSFDNNETDKDLMACHAKSHISDVSKIVSKKATEVHGGMGFTDLLGLHYWFKRIGLNRHILGSPEIVREEAAKSQGM</sequence>
<dbReference type="Gene3D" id="1.10.540.10">
    <property type="entry name" value="Acyl-CoA dehydrogenase/oxidase, N-terminal domain"/>
    <property type="match status" value="1"/>
</dbReference>
<dbReference type="GO" id="GO:0003995">
    <property type="term" value="F:acyl-CoA dehydrogenase activity"/>
    <property type="evidence" value="ECO:0007669"/>
    <property type="project" value="TreeGrafter"/>
</dbReference>
<dbReference type="PANTHER" id="PTHR43884:SF20">
    <property type="entry name" value="ACYL-COA DEHYDROGENASE FADE28"/>
    <property type="match status" value="1"/>
</dbReference>
<dbReference type="EMBL" id="QOPC01000026">
    <property type="protein sequence ID" value="RCL37256.1"/>
    <property type="molecule type" value="Genomic_DNA"/>
</dbReference>
<dbReference type="Proteomes" id="UP000253032">
    <property type="component" value="Unassembled WGS sequence"/>
</dbReference>
<dbReference type="PANTHER" id="PTHR43884">
    <property type="entry name" value="ACYL-COA DEHYDROGENASE"/>
    <property type="match status" value="1"/>
</dbReference>
<evidence type="ECO:0000313" key="8">
    <source>
        <dbReference type="EMBL" id="RCL37256.1"/>
    </source>
</evidence>
<proteinExistence type="inferred from homology"/>
<keyword evidence="4" id="KW-0274">FAD</keyword>
<dbReference type="CDD" id="cd00567">
    <property type="entry name" value="ACAD"/>
    <property type="match status" value="1"/>
</dbReference>
<reference evidence="8 9" key="1">
    <citation type="journal article" date="2018" name="Microbiome">
        <title>Fine metagenomic profile of the Mediterranean stratified and mixed water columns revealed by assembly and recruitment.</title>
        <authorList>
            <person name="Haro-Moreno J.M."/>
            <person name="Lopez-Perez M."/>
            <person name="De La Torre J.R."/>
            <person name="Picazo A."/>
            <person name="Camacho A."/>
            <person name="Rodriguez-Valera F."/>
        </authorList>
    </citation>
    <scope>NUCLEOTIDE SEQUENCE [LARGE SCALE GENOMIC DNA]</scope>
    <source>
        <strain evidence="8">MED-G84</strain>
    </source>
</reference>
<dbReference type="InterPro" id="IPR013786">
    <property type="entry name" value="AcylCoA_DH/ox_N"/>
</dbReference>
<dbReference type="SUPFAM" id="SSF56645">
    <property type="entry name" value="Acyl-CoA dehydrogenase NM domain-like"/>
    <property type="match status" value="1"/>
</dbReference>
<dbReference type="AlphaFoldDB" id="A0A368BKN8"/>
<dbReference type="InterPro" id="IPR037069">
    <property type="entry name" value="AcylCoA_DH/ox_N_sf"/>
</dbReference>